<keyword evidence="4" id="KW-1185">Reference proteome</keyword>
<feature type="region of interest" description="Disordered" evidence="1">
    <location>
        <begin position="26"/>
        <end position="46"/>
    </location>
</feature>
<dbReference type="RefSeq" id="WP_046590419.1">
    <property type="nucleotide sequence ID" value="NZ_LAVA02000042.1"/>
</dbReference>
<sequence>MSWTRGGLAALAACVLLLAGPTGCGSGEAHGRNEPDGASPSPVGRLLDRTDEEGRHYREVAAKGAPEVRVEVEPDAEDSWDVRLAVRNFRFSPTGTPARAVAGRGLAYLYVDGAPVDVLRGPAHRLPAGLVPRGTHHVTARLYADDGTVWAVHGRPIESTADITESPAVGLTGPAVSPAAGLGRLCGCPAAGTSWLIAQFPAPL</sequence>
<dbReference type="Proteomes" id="UP000034196">
    <property type="component" value="Unassembled WGS sequence"/>
</dbReference>
<accession>A0A1J4NYH2</accession>
<proteinExistence type="predicted"/>
<evidence type="ECO:0008006" key="5">
    <source>
        <dbReference type="Google" id="ProtNLM"/>
    </source>
</evidence>
<dbReference type="OrthoDB" id="6717945at2"/>
<feature type="signal peptide" evidence="2">
    <location>
        <begin position="1"/>
        <end position="24"/>
    </location>
</feature>
<gene>
    <name evidence="3" type="ORF">WN71_018950</name>
</gene>
<keyword evidence="2" id="KW-0732">Signal</keyword>
<dbReference type="STRING" id="1428628.WN71_018950"/>
<dbReference type="AlphaFoldDB" id="A0A1J4NYH2"/>
<dbReference type="EMBL" id="LAVA02000042">
    <property type="protein sequence ID" value="OIJ66285.1"/>
    <property type="molecule type" value="Genomic_DNA"/>
</dbReference>
<evidence type="ECO:0000256" key="1">
    <source>
        <dbReference type="SAM" id="MobiDB-lite"/>
    </source>
</evidence>
<evidence type="ECO:0000313" key="3">
    <source>
        <dbReference type="EMBL" id="OIJ66285.1"/>
    </source>
</evidence>
<feature type="chain" id="PRO_5038813978" description="Nuclear transport factor 2 family protein" evidence="2">
    <location>
        <begin position="25"/>
        <end position="204"/>
    </location>
</feature>
<protein>
    <recommendedName>
        <fullName evidence="5">Nuclear transport factor 2 family protein</fullName>
    </recommendedName>
</protein>
<reference evidence="3" key="1">
    <citation type="submission" date="2016-10" db="EMBL/GenBank/DDBJ databases">
        <title>Genome sequence of Streptomyces mangrovisoli MUSC 149.</title>
        <authorList>
            <person name="Lee L.-H."/>
            <person name="Ser H.-L."/>
        </authorList>
    </citation>
    <scope>NUCLEOTIDE SEQUENCE [LARGE SCALE GENOMIC DNA]</scope>
    <source>
        <strain evidence="3">MUSC 149</strain>
    </source>
</reference>
<comment type="caution">
    <text evidence="3">The sequence shown here is derived from an EMBL/GenBank/DDBJ whole genome shotgun (WGS) entry which is preliminary data.</text>
</comment>
<name>A0A1J4NYH2_9ACTN</name>
<evidence type="ECO:0000256" key="2">
    <source>
        <dbReference type="SAM" id="SignalP"/>
    </source>
</evidence>
<evidence type="ECO:0000313" key="4">
    <source>
        <dbReference type="Proteomes" id="UP000034196"/>
    </source>
</evidence>
<organism evidence="3 4">
    <name type="scientific">Streptomyces mangrovisoli</name>
    <dbReference type="NCBI Taxonomy" id="1428628"/>
    <lineage>
        <taxon>Bacteria</taxon>
        <taxon>Bacillati</taxon>
        <taxon>Actinomycetota</taxon>
        <taxon>Actinomycetes</taxon>
        <taxon>Kitasatosporales</taxon>
        <taxon>Streptomycetaceae</taxon>
        <taxon>Streptomyces</taxon>
    </lineage>
</organism>